<name>A0A0L0DS51_THETB</name>
<evidence type="ECO:0000256" key="5">
    <source>
        <dbReference type="ARBA" id="ARBA00023128"/>
    </source>
</evidence>
<keyword evidence="3 8" id="KW-0999">Mitochondrion inner membrane</keyword>
<reference evidence="10 11" key="1">
    <citation type="submission" date="2010-05" db="EMBL/GenBank/DDBJ databases">
        <title>The Genome Sequence of Thecamonas trahens ATCC 50062.</title>
        <authorList>
            <consortium name="The Broad Institute Genome Sequencing Platform"/>
            <person name="Russ C."/>
            <person name="Cuomo C."/>
            <person name="Shea T."/>
            <person name="Young S.K."/>
            <person name="Zeng Q."/>
            <person name="Koehrsen M."/>
            <person name="Haas B."/>
            <person name="Borodovsky M."/>
            <person name="Guigo R."/>
            <person name="Alvarado L."/>
            <person name="Berlin A."/>
            <person name="Bochicchio J."/>
            <person name="Borenstein D."/>
            <person name="Chapman S."/>
            <person name="Chen Z."/>
            <person name="Freedman E."/>
            <person name="Gellesch M."/>
            <person name="Goldberg J."/>
            <person name="Griggs A."/>
            <person name="Gujja S."/>
            <person name="Heilman E."/>
            <person name="Heiman D."/>
            <person name="Hepburn T."/>
            <person name="Howarth C."/>
            <person name="Jen D."/>
            <person name="Larson L."/>
            <person name="Mehta T."/>
            <person name="Park D."/>
            <person name="Pearson M."/>
            <person name="Roberts A."/>
            <person name="Saif S."/>
            <person name="Shenoy N."/>
            <person name="Sisk P."/>
            <person name="Stolte C."/>
            <person name="Sykes S."/>
            <person name="Thomson T."/>
            <person name="Walk T."/>
            <person name="White J."/>
            <person name="Yandava C."/>
            <person name="Burger G."/>
            <person name="Gray M.W."/>
            <person name="Holland P.W.H."/>
            <person name="King N."/>
            <person name="Lang F.B.F."/>
            <person name="Roger A.J."/>
            <person name="Ruiz-Trillo I."/>
            <person name="Lander E."/>
            <person name="Nusbaum C."/>
        </authorList>
    </citation>
    <scope>NUCLEOTIDE SEQUENCE [LARGE SCALE GENOMIC DNA]</scope>
    <source>
        <strain evidence="10 11">ATCC 50062</strain>
    </source>
</reference>
<dbReference type="InterPro" id="IPR031157">
    <property type="entry name" value="G_TR_CS"/>
</dbReference>
<feature type="binding site" evidence="8">
    <location>
        <begin position="130"/>
        <end position="134"/>
    </location>
    <ligand>
        <name>GTP</name>
        <dbReference type="ChEBI" id="CHEBI:37565"/>
    </ligand>
</feature>
<dbReference type="PROSITE" id="PS00301">
    <property type="entry name" value="G_TR_1"/>
    <property type="match status" value="1"/>
</dbReference>
<evidence type="ECO:0000259" key="9">
    <source>
        <dbReference type="PROSITE" id="PS51722"/>
    </source>
</evidence>
<dbReference type="OMA" id="EYSFVGY"/>
<dbReference type="Gene3D" id="3.30.70.240">
    <property type="match status" value="1"/>
</dbReference>
<dbReference type="GO" id="GO:0005743">
    <property type="term" value="C:mitochondrial inner membrane"/>
    <property type="evidence" value="ECO:0007669"/>
    <property type="project" value="UniProtKB-SubCell"/>
</dbReference>
<dbReference type="InterPro" id="IPR000795">
    <property type="entry name" value="T_Tr_GTP-bd_dom"/>
</dbReference>
<dbReference type="EC" id="3.6.5.n1" evidence="8"/>
<evidence type="ECO:0000256" key="7">
    <source>
        <dbReference type="ARBA" id="ARBA00023136"/>
    </source>
</evidence>
<dbReference type="InterPro" id="IPR013842">
    <property type="entry name" value="LepA_CTD"/>
</dbReference>
<dbReference type="Pfam" id="PF06421">
    <property type="entry name" value="LepA_C"/>
    <property type="match status" value="1"/>
</dbReference>
<dbReference type="GO" id="GO:0005759">
    <property type="term" value="C:mitochondrial matrix"/>
    <property type="evidence" value="ECO:0007669"/>
    <property type="project" value="UniProtKB-UniRule"/>
</dbReference>
<dbReference type="SUPFAM" id="SSF52540">
    <property type="entry name" value="P-loop containing nucleoside triphosphate hydrolases"/>
    <property type="match status" value="1"/>
</dbReference>
<keyword evidence="7 8" id="KW-0472">Membrane</keyword>
<dbReference type="FunFam" id="3.30.70.870:FF:000004">
    <property type="entry name" value="Translation factor GUF1, mitochondrial"/>
    <property type="match status" value="1"/>
</dbReference>
<dbReference type="GO" id="GO:0005525">
    <property type="term" value="F:GTP binding"/>
    <property type="evidence" value="ECO:0007669"/>
    <property type="project" value="UniProtKB-UniRule"/>
</dbReference>
<dbReference type="PROSITE" id="PS51722">
    <property type="entry name" value="G_TR_2"/>
    <property type="match status" value="1"/>
</dbReference>
<dbReference type="GO" id="GO:0097177">
    <property type="term" value="F:mitochondrial ribosome binding"/>
    <property type="evidence" value="ECO:0007669"/>
    <property type="project" value="TreeGrafter"/>
</dbReference>
<dbReference type="Pfam" id="PF00679">
    <property type="entry name" value="EFG_C"/>
    <property type="match status" value="1"/>
</dbReference>
<evidence type="ECO:0000256" key="4">
    <source>
        <dbReference type="ARBA" id="ARBA00022801"/>
    </source>
</evidence>
<dbReference type="NCBIfam" id="TIGR01393">
    <property type="entry name" value="lepA"/>
    <property type="match status" value="1"/>
</dbReference>
<comment type="similarity">
    <text evidence="1">Belongs to the TRAFAC class translation factor GTPase superfamily. Classic translation factor GTPase family. LepA subfamily.</text>
</comment>
<organism evidence="10 11">
    <name type="scientific">Thecamonas trahens ATCC 50062</name>
    <dbReference type="NCBI Taxonomy" id="461836"/>
    <lineage>
        <taxon>Eukaryota</taxon>
        <taxon>Apusozoa</taxon>
        <taxon>Apusomonadida</taxon>
        <taxon>Apusomonadidae</taxon>
        <taxon>Thecamonas</taxon>
    </lineage>
</organism>
<dbReference type="Pfam" id="PF00009">
    <property type="entry name" value="GTP_EFTU"/>
    <property type="match status" value="1"/>
</dbReference>
<dbReference type="InterPro" id="IPR000640">
    <property type="entry name" value="EFG_V-like"/>
</dbReference>
<dbReference type="RefSeq" id="XP_013753274.1">
    <property type="nucleotide sequence ID" value="XM_013897820.1"/>
</dbReference>
<dbReference type="GO" id="GO:0003924">
    <property type="term" value="F:GTPase activity"/>
    <property type="evidence" value="ECO:0007669"/>
    <property type="project" value="UniProtKB-UniRule"/>
</dbReference>
<feature type="domain" description="Tr-type G" evidence="9">
    <location>
        <begin position="58"/>
        <end position="239"/>
    </location>
</feature>
<dbReference type="HAMAP" id="MF_00071">
    <property type="entry name" value="LepA"/>
    <property type="match status" value="1"/>
</dbReference>
<dbReference type="PRINTS" id="PR00315">
    <property type="entry name" value="ELONGATNFCT"/>
</dbReference>
<dbReference type="EMBL" id="GL349495">
    <property type="protein sequence ID" value="KNC55090.1"/>
    <property type="molecule type" value="Genomic_DNA"/>
</dbReference>
<protein>
    <recommendedName>
        <fullName evidence="8">Translation factor GUF1 homolog, mitochondrial</fullName>
        <ecNumber evidence="8">3.6.5.n1</ecNumber>
    </recommendedName>
    <alternativeName>
        <fullName evidence="8">Elongation factor 4 homolog</fullName>
        <shortName evidence="8">EF-4</shortName>
    </alternativeName>
    <alternativeName>
        <fullName evidence="8">GTPase GUF1 homolog</fullName>
    </alternativeName>
    <alternativeName>
        <fullName evidence="8">Ribosomal back-translocase</fullName>
    </alternativeName>
</protein>
<dbReference type="InterPro" id="IPR006297">
    <property type="entry name" value="EF-4"/>
</dbReference>
<evidence type="ECO:0000256" key="6">
    <source>
        <dbReference type="ARBA" id="ARBA00023134"/>
    </source>
</evidence>
<dbReference type="OrthoDB" id="1074at2759"/>
<proteinExistence type="inferred from homology"/>
<dbReference type="AlphaFoldDB" id="A0A0L0DS51"/>
<dbReference type="GO" id="GO:0006412">
    <property type="term" value="P:translation"/>
    <property type="evidence" value="ECO:0007669"/>
    <property type="project" value="UniProtKB-KW"/>
</dbReference>
<evidence type="ECO:0000256" key="2">
    <source>
        <dbReference type="ARBA" id="ARBA00022741"/>
    </source>
</evidence>
<keyword evidence="6 8" id="KW-0342">GTP-binding</keyword>
<dbReference type="Gene3D" id="2.40.30.10">
    <property type="entry name" value="Translation factors"/>
    <property type="match status" value="1"/>
</dbReference>
<dbReference type="InterPro" id="IPR027417">
    <property type="entry name" value="P-loop_NTPase"/>
</dbReference>
<dbReference type="GeneID" id="25568853"/>
<keyword evidence="2 8" id="KW-0547">Nucleotide-binding</keyword>
<keyword evidence="4 8" id="KW-0378">Hydrolase</keyword>
<dbReference type="InterPro" id="IPR005225">
    <property type="entry name" value="Small_GTP-bd"/>
</dbReference>
<comment type="function">
    <text evidence="8">Promotes mitochondrial protein synthesis. May act as a fidelity factor of the translation reaction, by catalyzing a one-codon backward translocation of tRNAs on improperly translocated ribosomes. Binds to mitochondrial ribosomes in a GTP-dependent manner.</text>
</comment>
<dbReference type="SUPFAM" id="SSF54980">
    <property type="entry name" value="EF-G C-terminal domain-like"/>
    <property type="match status" value="2"/>
</dbReference>
<evidence type="ECO:0000256" key="3">
    <source>
        <dbReference type="ARBA" id="ARBA00022792"/>
    </source>
</evidence>
<dbReference type="NCBIfam" id="TIGR00231">
    <property type="entry name" value="small_GTP"/>
    <property type="match status" value="1"/>
</dbReference>
<dbReference type="InterPro" id="IPR035647">
    <property type="entry name" value="EFG_III/V"/>
</dbReference>
<keyword evidence="11" id="KW-1185">Reference proteome</keyword>
<dbReference type="SMART" id="SM00838">
    <property type="entry name" value="EFG_C"/>
    <property type="match status" value="1"/>
</dbReference>
<dbReference type="PANTHER" id="PTHR43512:SF7">
    <property type="entry name" value="TRANSLATION FACTOR GUF1, MITOCHONDRIAL"/>
    <property type="match status" value="1"/>
</dbReference>
<dbReference type="eggNOG" id="KOG0462">
    <property type="taxonomic scope" value="Eukaryota"/>
</dbReference>
<dbReference type="Gene3D" id="3.30.70.2570">
    <property type="entry name" value="Elongation factor 4, C-terminal domain"/>
    <property type="match status" value="1"/>
</dbReference>
<dbReference type="Gene3D" id="3.30.70.870">
    <property type="entry name" value="Elongation Factor G (Translational Gtpase), domain 3"/>
    <property type="match status" value="1"/>
</dbReference>
<dbReference type="PANTHER" id="PTHR43512">
    <property type="entry name" value="TRANSLATION FACTOR GUF1-RELATED"/>
    <property type="match status" value="1"/>
</dbReference>
<dbReference type="InterPro" id="IPR038363">
    <property type="entry name" value="LepA_C_sf"/>
</dbReference>
<dbReference type="STRING" id="461836.A0A0L0DS51"/>
<comment type="catalytic activity">
    <reaction evidence="8">
        <text>GTP + H2O = GDP + phosphate + H(+)</text>
        <dbReference type="Rhea" id="RHEA:19669"/>
        <dbReference type="ChEBI" id="CHEBI:15377"/>
        <dbReference type="ChEBI" id="CHEBI:15378"/>
        <dbReference type="ChEBI" id="CHEBI:37565"/>
        <dbReference type="ChEBI" id="CHEBI:43474"/>
        <dbReference type="ChEBI" id="CHEBI:58189"/>
        <dbReference type="EC" id="3.6.5.n1"/>
    </reaction>
</comment>
<keyword evidence="8" id="KW-0648">Protein biosynthesis</keyword>
<dbReference type="InterPro" id="IPR009000">
    <property type="entry name" value="Transl_B-barrel_sf"/>
</dbReference>
<sequence>MFRRVGRVVAQTRTALWRATWMRHATGAVSRAAGEVSAGSASDGLAASVDEGGAVALGEVRNFAILAHIDHGKSTLADRIIDACGGEEGRRRGGREQALDTLEVEQERGITVKANSATLRYGGKVLNLIDTPGHADFGLEVARSLAAVDGVLLLVDAAQGVQAQTLAVARLAAAARLAIVPVLNKIDLPAADIDGTLEALEATLGIDPESPDICLVSAKTGEGVPELLDVLVRAIPPPSPLPLPPHLADLPLAVAFDSRYDTFRGIVASVAVMAGELSAGTALAPLALGSAAGRKPFKLTLGEVGTLHPHEQPCPVLGAGRAGFAATGVKDAGVQVAGTLLAPPEHRLALGIGGEPMVFAGLYPGEPDEYEDLASALARLALNDPAVSVAKTATAALGSGFRLGFLGLLHADVFRQRLESEHGADVILTAPSVPYRVVLAGGEEVLVETGAAWPASEGKIVGTYEPRVTGTILVPADRLSGVMDLVLRRRGEVTETATVGGDALEVAVALPLASVVTDFVDELKSRTGGYASFQYQAAGYAKAPLGLVTVMLNGEPVEALSFVAHRDEARAMGVKYVSKLKEAMSRTLFEIKIQASFNGRIVARETIKAFRKDTIGHLYGGDRTRKDKLLKKQKRGKARMRAMGKVNLPKDTYKAILSTKL</sequence>
<evidence type="ECO:0000256" key="1">
    <source>
        <dbReference type="ARBA" id="ARBA00005454"/>
    </source>
</evidence>
<evidence type="ECO:0000313" key="11">
    <source>
        <dbReference type="Proteomes" id="UP000054408"/>
    </source>
</evidence>
<accession>A0A0L0DS51</accession>
<dbReference type="SUPFAM" id="SSF50447">
    <property type="entry name" value="Translation proteins"/>
    <property type="match status" value="1"/>
</dbReference>
<keyword evidence="5 8" id="KW-0496">Mitochondrion</keyword>
<feature type="binding site" evidence="8">
    <location>
        <begin position="184"/>
        <end position="187"/>
    </location>
    <ligand>
        <name>GTP</name>
        <dbReference type="ChEBI" id="CHEBI:37565"/>
    </ligand>
</feature>
<evidence type="ECO:0000256" key="8">
    <source>
        <dbReference type="HAMAP-Rule" id="MF_03137"/>
    </source>
</evidence>
<gene>
    <name evidence="10" type="ORF">AMSG_10687</name>
</gene>
<dbReference type="Gene3D" id="3.40.50.300">
    <property type="entry name" value="P-loop containing nucleotide triphosphate hydrolases"/>
    <property type="match status" value="1"/>
</dbReference>
<feature type="binding site" evidence="8">
    <location>
        <begin position="67"/>
        <end position="74"/>
    </location>
    <ligand>
        <name>GTP</name>
        <dbReference type="ChEBI" id="CHEBI:37565"/>
    </ligand>
</feature>
<dbReference type="Proteomes" id="UP000054408">
    <property type="component" value="Unassembled WGS sequence"/>
</dbReference>
<comment type="subcellular location">
    <subcellularLocation>
        <location evidence="8">Mitochondrion inner membrane</location>
        <topology evidence="8">Peripheral membrane protein</topology>
        <orientation evidence="8">Matrix side</orientation>
    </subcellularLocation>
</comment>
<dbReference type="GO" id="GO:0045727">
    <property type="term" value="P:positive regulation of translation"/>
    <property type="evidence" value="ECO:0007669"/>
    <property type="project" value="UniProtKB-UniRule"/>
</dbReference>
<comment type="similarity">
    <text evidence="8">Belongs to the GTP-binding elongation factor family. LepA subfamily.</text>
</comment>
<evidence type="ECO:0000313" key="10">
    <source>
        <dbReference type="EMBL" id="KNC55090.1"/>
    </source>
</evidence>